<organism evidence="2 3">
    <name type="scientific">Candidatus Segetimicrobium genomatis</name>
    <dbReference type="NCBI Taxonomy" id="2569760"/>
    <lineage>
        <taxon>Bacteria</taxon>
        <taxon>Bacillati</taxon>
        <taxon>Candidatus Sysuimicrobiota</taxon>
        <taxon>Candidatus Sysuimicrobiia</taxon>
        <taxon>Candidatus Sysuimicrobiales</taxon>
        <taxon>Candidatus Segetimicrobiaceae</taxon>
        <taxon>Candidatus Segetimicrobium</taxon>
    </lineage>
</organism>
<evidence type="ECO:0000313" key="3">
    <source>
        <dbReference type="Proteomes" id="UP000318509"/>
    </source>
</evidence>
<name>A0A537JTD7_9BACT</name>
<evidence type="ECO:0000313" key="2">
    <source>
        <dbReference type="EMBL" id="TMI86714.1"/>
    </source>
</evidence>
<accession>A0A537JTD7</accession>
<comment type="caution">
    <text evidence="2">The sequence shown here is derived from an EMBL/GenBank/DDBJ whole genome shotgun (WGS) entry which is preliminary data.</text>
</comment>
<proteinExistence type="predicted"/>
<dbReference type="EMBL" id="VBAK01000186">
    <property type="protein sequence ID" value="TMI86714.1"/>
    <property type="molecule type" value="Genomic_DNA"/>
</dbReference>
<protein>
    <submittedName>
        <fullName evidence="2">DoxX family protein</fullName>
    </submittedName>
</protein>
<feature type="transmembrane region" description="Helical" evidence="1">
    <location>
        <begin position="20"/>
        <end position="39"/>
    </location>
</feature>
<dbReference type="PANTHER" id="PTHR39157:SF1">
    <property type="entry name" value="DOXX FAMILY PROTEIN"/>
    <property type="match status" value="1"/>
</dbReference>
<dbReference type="PANTHER" id="PTHR39157">
    <property type="entry name" value="INTEGRAL MEMBRANE PROTEIN-RELATED"/>
    <property type="match status" value="1"/>
</dbReference>
<feature type="transmembrane region" description="Helical" evidence="1">
    <location>
        <begin position="146"/>
        <end position="167"/>
    </location>
</feature>
<keyword evidence="1" id="KW-1133">Transmembrane helix</keyword>
<evidence type="ECO:0000256" key="1">
    <source>
        <dbReference type="SAM" id="Phobius"/>
    </source>
</evidence>
<dbReference type="AlphaFoldDB" id="A0A537JTD7"/>
<keyword evidence="1" id="KW-0812">Transmembrane</keyword>
<keyword evidence="1" id="KW-0472">Membrane</keyword>
<feature type="transmembrane region" description="Helical" evidence="1">
    <location>
        <begin position="110"/>
        <end position="134"/>
    </location>
</feature>
<sequence>MAANPQIMEYFDDPPLARKIFSSTGFAWLWLIVRVWLGYNWVEATISHKIGNPAWVKTGAAVKGFWQHAIAVPANGRPPIEYGWYREFLAWLLSMHAEVWVGKLVAYGELLVGIALILGAFAGIAAFFGALMNWNFMMAGTASTNPVLFAVAILMILGWKVAGYYGLDRYLLPLLGTPWRPGRMFPHKTHVAPA</sequence>
<dbReference type="Proteomes" id="UP000318509">
    <property type="component" value="Unassembled WGS sequence"/>
</dbReference>
<gene>
    <name evidence="2" type="ORF">E6H00_17650</name>
</gene>
<reference evidence="2 3" key="1">
    <citation type="journal article" date="2019" name="Nat. Microbiol.">
        <title>Mediterranean grassland soil C-N compound turnover is dependent on rainfall and depth, and is mediated by genomically divergent microorganisms.</title>
        <authorList>
            <person name="Diamond S."/>
            <person name="Andeer P.F."/>
            <person name="Li Z."/>
            <person name="Crits-Christoph A."/>
            <person name="Burstein D."/>
            <person name="Anantharaman K."/>
            <person name="Lane K.R."/>
            <person name="Thomas B.C."/>
            <person name="Pan C."/>
            <person name="Northen T.R."/>
            <person name="Banfield J.F."/>
        </authorList>
    </citation>
    <scope>NUCLEOTIDE SEQUENCE [LARGE SCALE GENOMIC DNA]</scope>
    <source>
        <strain evidence="2">NP_3</strain>
    </source>
</reference>